<dbReference type="GO" id="GO:0008527">
    <property type="term" value="F:taste receptor activity"/>
    <property type="evidence" value="ECO:0007669"/>
    <property type="project" value="InterPro"/>
</dbReference>
<dbReference type="Pfam" id="PF06151">
    <property type="entry name" value="Trehalose_recp"/>
    <property type="match status" value="2"/>
</dbReference>
<feature type="transmembrane region" description="Helical" evidence="8">
    <location>
        <begin position="90"/>
        <end position="106"/>
    </location>
</feature>
<feature type="transmembrane region" description="Helical" evidence="8">
    <location>
        <begin position="229"/>
        <end position="249"/>
    </location>
</feature>
<keyword evidence="3" id="KW-1003">Cell membrane</keyword>
<dbReference type="InterPro" id="IPR009318">
    <property type="entry name" value="Gustatory_rcpt"/>
</dbReference>
<sequence>MKVHNLTVERTGQPCRLHACLRHAFRLARWIGFVPVQGLGQPYADAIRFKIKSFYSGYYIATLIGQMVMSFFSILYFFQNDVDLNSISNIVFYVTGFISAILLLKLSQQWPLLMTKATETEQSLTELKLNNKTVVQTTVIAYVVMALALVEHILCTSFNIKVVMNCLQETGITTNVMENYVIRRMPYVFNYIPYSAIGTLVFESGVPWSVLRVHYSNLVKLVKEIDVQISWFILVSFFTDLFYICLQLFNTLQAIASPYYLLYYLYSFAFLVVRALMLSLFASNVHCAGLEPVHSVYDIPSSAYDVEEYDSTSKLSNTFIDP</sequence>
<evidence type="ECO:0000256" key="5">
    <source>
        <dbReference type="ARBA" id="ARBA00022989"/>
    </source>
</evidence>
<evidence type="ECO:0000256" key="2">
    <source>
        <dbReference type="ARBA" id="ARBA00005327"/>
    </source>
</evidence>
<dbReference type="EMBL" id="JARGEI010000003">
    <property type="protein sequence ID" value="KAJ8733778.1"/>
    <property type="molecule type" value="Genomic_DNA"/>
</dbReference>
<evidence type="ECO:0000256" key="8">
    <source>
        <dbReference type="SAM" id="Phobius"/>
    </source>
</evidence>
<name>A0AAD8DZD6_MYTSE</name>
<comment type="similarity">
    <text evidence="2">Belongs to the insect chemoreceptor superfamily. Gustatory receptor (GR) family. Gr5a subfamily.</text>
</comment>
<feature type="transmembrane region" description="Helical" evidence="8">
    <location>
        <begin position="58"/>
        <end position="78"/>
    </location>
</feature>
<keyword evidence="7" id="KW-0675">Receptor</keyword>
<dbReference type="GO" id="GO:0005886">
    <property type="term" value="C:plasma membrane"/>
    <property type="evidence" value="ECO:0007669"/>
    <property type="project" value="UniProtKB-SubCell"/>
</dbReference>
<reference evidence="9" key="1">
    <citation type="submission" date="2023-03" db="EMBL/GenBank/DDBJ databases">
        <title>Chromosome-level genomes of two armyworms, Mythimna separata and Mythimna loreyi, provide insights into the biosynthesis and reception of sex pheromones.</title>
        <authorList>
            <person name="Zhao H."/>
        </authorList>
    </citation>
    <scope>NUCLEOTIDE SEQUENCE</scope>
    <source>
        <strain evidence="9">BeijingLab</strain>
        <tissue evidence="9">Pupa</tissue>
    </source>
</reference>
<proteinExistence type="inferred from homology"/>
<evidence type="ECO:0008006" key="11">
    <source>
        <dbReference type="Google" id="ProtNLM"/>
    </source>
</evidence>
<comment type="subcellular location">
    <subcellularLocation>
        <location evidence="1">Cell membrane</location>
        <topology evidence="1">Multi-pass membrane protein</topology>
    </subcellularLocation>
</comment>
<organism evidence="9 10">
    <name type="scientific">Mythimna separata</name>
    <name type="common">Oriental armyworm</name>
    <name type="synonym">Pseudaletia separata</name>
    <dbReference type="NCBI Taxonomy" id="271217"/>
    <lineage>
        <taxon>Eukaryota</taxon>
        <taxon>Metazoa</taxon>
        <taxon>Ecdysozoa</taxon>
        <taxon>Arthropoda</taxon>
        <taxon>Hexapoda</taxon>
        <taxon>Insecta</taxon>
        <taxon>Pterygota</taxon>
        <taxon>Neoptera</taxon>
        <taxon>Endopterygota</taxon>
        <taxon>Lepidoptera</taxon>
        <taxon>Glossata</taxon>
        <taxon>Ditrysia</taxon>
        <taxon>Noctuoidea</taxon>
        <taxon>Noctuidae</taxon>
        <taxon>Noctuinae</taxon>
        <taxon>Hadenini</taxon>
        <taxon>Mythimna</taxon>
    </lineage>
</organism>
<comment type="caution">
    <text evidence="9">The sequence shown here is derived from an EMBL/GenBank/DDBJ whole genome shotgun (WGS) entry which is preliminary data.</text>
</comment>
<evidence type="ECO:0000256" key="7">
    <source>
        <dbReference type="ARBA" id="ARBA00023170"/>
    </source>
</evidence>
<gene>
    <name evidence="9" type="ORF">PYW07_014329</name>
</gene>
<accession>A0AAD8DZD6</accession>
<dbReference type="PANTHER" id="PTHR21421:SF29">
    <property type="entry name" value="GUSTATORY RECEPTOR 5A FOR TREHALOSE-RELATED"/>
    <property type="match status" value="1"/>
</dbReference>
<evidence type="ECO:0000313" key="9">
    <source>
        <dbReference type="EMBL" id="KAJ8733778.1"/>
    </source>
</evidence>
<keyword evidence="4 8" id="KW-0812">Transmembrane</keyword>
<evidence type="ECO:0000256" key="4">
    <source>
        <dbReference type="ARBA" id="ARBA00022692"/>
    </source>
</evidence>
<evidence type="ECO:0000313" key="10">
    <source>
        <dbReference type="Proteomes" id="UP001231518"/>
    </source>
</evidence>
<dbReference type="Proteomes" id="UP001231518">
    <property type="component" value="Chromosome 5"/>
</dbReference>
<feature type="transmembrane region" description="Helical" evidence="8">
    <location>
        <begin position="187"/>
        <end position="209"/>
    </location>
</feature>
<evidence type="ECO:0000256" key="3">
    <source>
        <dbReference type="ARBA" id="ARBA00022475"/>
    </source>
</evidence>
<evidence type="ECO:0000256" key="1">
    <source>
        <dbReference type="ARBA" id="ARBA00004651"/>
    </source>
</evidence>
<dbReference type="GO" id="GO:0050916">
    <property type="term" value="P:sensory perception of sweet taste"/>
    <property type="evidence" value="ECO:0007669"/>
    <property type="project" value="UniProtKB-ARBA"/>
</dbReference>
<keyword evidence="5 8" id="KW-1133">Transmembrane helix</keyword>
<evidence type="ECO:0000256" key="6">
    <source>
        <dbReference type="ARBA" id="ARBA00023136"/>
    </source>
</evidence>
<keyword evidence="10" id="KW-1185">Reference proteome</keyword>
<protein>
    <recommendedName>
        <fullName evidence="11">Gustatory receptor</fullName>
    </recommendedName>
</protein>
<keyword evidence="6 8" id="KW-0472">Membrane</keyword>
<dbReference type="AlphaFoldDB" id="A0AAD8DZD6"/>
<dbReference type="PANTHER" id="PTHR21421">
    <property type="entry name" value="GUSTATORY RECEPTOR"/>
    <property type="match status" value="1"/>
</dbReference>
<feature type="transmembrane region" description="Helical" evidence="8">
    <location>
        <begin position="261"/>
        <end position="282"/>
    </location>
</feature>